<evidence type="ECO:0000256" key="8">
    <source>
        <dbReference type="ARBA" id="ARBA00023180"/>
    </source>
</evidence>
<sequence>MAIYSISLSFLFFCAESTSVTTRAVYYTVKEECDPETFIGNPLRDANIFPSAESPGTSETHHFIRIMLGVRHGFRLNESTGDLFTTERLNRESICTSITNVEKNRNLQRRLTNPAPFANLKWSAIAYANMSRPKATPSCRVELSIVVRAPDLQESWINVQITIQDIDDNPPFFETDQLNLTLSELTPVGAHFHLPEAIDLDEAENGIKSYGLFDPQQDDNWTDRGRNPADSFRGQPQFGLICQNAIADSSGCSLRLLLLRPFDFELRPEFTLFLIAEGGSKRGFTNLAYLTITISLKVENDHPPVFQFPKFDLRNEYKLSIPRNTPEGSSLIRLRAFDKDRGSAGRLTYQIGSDCTESVDSNLTATTVGRSFYRVNPLTGDVMVHTFLQNYPESKMRLHVCVRDHGTPRKSSHGTLNIALLDDVTRRAPSIIFKPLGGEPISGDNLVVFIPSAADSETILGLIWLADGDETEAKQGTCSLRPSRTFNISLELDLVEAGIILKKRTFAMKIAKGYHFADDFYSMRQRLARLNFSVICVSKASTVESRLLLRLSLPEERRFRFLSNEVHIKVEESSRPINDFYTLTTVNQAGQVEFAKAEPVTSVDCQKFMVHRRTGQLSLPFGIDRERVEKLICVFTAIDEAEEDSEQLGGYETQLEEVYSISTKQRASVTVILTVTDVNDNAPSLPSPVLDYGLNITEYDSRSPNISPSLVWIYLFTLQATDADVGANGTVIYELRDIHLTGNIFHRSPPRLPRFRLSAYSGELSVLAVDYPLLDRELIDGFVLVIKLSDIGMPFRLTGLHEVAVRLLDVNDNPPLFVDPLSETLIAQDKEYGVTLLDRMPWYYSMETTSGFWTQLRAFDPDLGENRTTHFTVLDNPPYYPAVTADTILLNATDISVFDDGRIWVEEKLLNSGVKTAVFIRVLDGGQQRQLFSDACLQINPNFSARELKTATADGFYGYDHLRDFSRRHASLNRHSLKLPVSLSAKGTTEDSGGGVHTLSSHALLLILGTALIFTVFVCVLIACFTIRKNQLISNTYQ</sequence>
<feature type="domain" description="Cadherin" evidence="12">
    <location>
        <begin position="174"/>
        <end position="306"/>
    </location>
</feature>
<feature type="domain" description="Cadherin" evidence="12">
    <location>
        <begin position="562"/>
        <end position="685"/>
    </location>
</feature>
<dbReference type="Proteomes" id="UP000275846">
    <property type="component" value="Unassembled WGS sequence"/>
</dbReference>
<dbReference type="InterPro" id="IPR050174">
    <property type="entry name" value="Protocadherin/Cadherin-CA"/>
</dbReference>
<dbReference type="GO" id="GO:0007156">
    <property type="term" value="P:homophilic cell adhesion via plasma membrane adhesion molecules"/>
    <property type="evidence" value="ECO:0007669"/>
    <property type="project" value="InterPro"/>
</dbReference>
<evidence type="ECO:0000256" key="4">
    <source>
        <dbReference type="ARBA" id="ARBA00022837"/>
    </source>
</evidence>
<keyword evidence="8" id="KW-0325">Glycoprotein</keyword>
<gene>
    <name evidence="13" type="ORF">SSLN_LOCUS6059</name>
</gene>
<evidence type="ECO:0000256" key="5">
    <source>
        <dbReference type="ARBA" id="ARBA00022889"/>
    </source>
</evidence>
<evidence type="ECO:0000259" key="12">
    <source>
        <dbReference type="PROSITE" id="PS50268"/>
    </source>
</evidence>
<keyword evidence="7 10" id="KW-0472">Membrane</keyword>
<dbReference type="InterPro" id="IPR002126">
    <property type="entry name" value="Cadherin-like_dom"/>
</dbReference>
<keyword evidence="2 10" id="KW-0812">Transmembrane</keyword>
<dbReference type="PRINTS" id="PR00205">
    <property type="entry name" value="CADHERIN"/>
</dbReference>
<proteinExistence type="predicted"/>
<protein>
    <submittedName>
        <fullName evidence="15">Cadherin domain-containing protein</fullName>
    </submittedName>
</protein>
<dbReference type="EMBL" id="UYSU01033522">
    <property type="protein sequence ID" value="VDL92444.1"/>
    <property type="molecule type" value="Genomic_DNA"/>
</dbReference>
<keyword evidence="4 9" id="KW-0106">Calcium</keyword>
<evidence type="ECO:0000256" key="9">
    <source>
        <dbReference type="PROSITE-ProRule" id="PRU00043"/>
    </source>
</evidence>
<evidence type="ECO:0000313" key="15">
    <source>
        <dbReference type="WBParaSite" id="SSLN_0000625401-mRNA-1"/>
    </source>
</evidence>
<organism evidence="15">
    <name type="scientific">Schistocephalus solidus</name>
    <name type="common">Tapeworm</name>
    <dbReference type="NCBI Taxonomy" id="70667"/>
    <lineage>
        <taxon>Eukaryota</taxon>
        <taxon>Metazoa</taxon>
        <taxon>Spiralia</taxon>
        <taxon>Lophotrochozoa</taxon>
        <taxon>Platyhelminthes</taxon>
        <taxon>Cestoda</taxon>
        <taxon>Eucestoda</taxon>
        <taxon>Diphyllobothriidea</taxon>
        <taxon>Diphyllobothriidae</taxon>
        <taxon>Schistocephalus</taxon>
    </lineage>
</organism>
<evidence type="ECO:0000256" key="3">
    <source>
        <dbReference type="ARBA" id="ARBA00022737"/>
    </source>
</evidence>
<keyword evidence="3" id="KW-0677">Repeat</keyword>
<dbReference type="PANTHER" id="PTHR24028:SF146">
    <property type="entry name" value="CADHERIN 96CB, ISOFORM D-RELATED"/>
    <property type="match status" value="1"/>
</dbReference>
<dbReference type="WBParaSite" id="SSLN_0000625401-mRNA-1">
    <property type="protein sequence ID" value="SSLN_0000625401-mRNA-1"/>
    <property type="gene ID" value="SSLN_0000625401"/>
</dbReference>
<dbReference type="InterPro" id="IPR020894">
    <property type="entry name" value="Cadherin_CS"/>
</dbReference>
<feature type="domain" description="Cadherin" evidence="12">
    <location>
        <begin position="313"/>
        <end position="431"/>
    </location>
</feature>
<keyword evidence="14" id="KW-1185">Reference proteome</keyword>
<dbReference type="GO" id="GO:0005886">
    <property type="term" value="C:plasma membrane"/>
    <property type="evidence" value="ECO:0007669"/>
    <property type="project" value="InterPro"/>
</dbReference>
<dbReference type="SUPFAM" id="SSF49313">
    <property type="entry name" value="Cadherin-like"/>
    <property type="match status" value="3"/>
</dbReference>
<reference evidence="15" key="1">
    <citation type="submission" date="2016-06" db="UniProtKB">
        <authorList>
            <consortium name="WormBaseParasite"/>
        </authorList>
    </citation>
    <scope>IDENTIFICATION</scope>
</reference>
<dbReference type="PROSITE" id="PS00232">
    <property type="entry name" value="CADHERIN_1"/>
    <property type="match status" value="2"/>
</dbReference>
<comment type="subcellular location">
    <subcellularLocation>
        <location evidence="1">Membrane</location>
        <topology evidence="1">Single-pass membrane protein</topology>
    </subcellularLocation>
</comment>
<dbReference type="Pfam" id="PF00028">
    <property type="entry name" value="Cadherin"/>
    <property type="match status" value="1"/>
</dbReference>
<dbReference type="Gene3D" id="2.60.40.60">
    <property type="entry name" value="Cadherins"/>
    <property type="match status" value="5"/>
</dbReference>
<feature type="domain" description="Cadherin" evidence="12">
    <location>
        <begin position="74"/>
        <end position="173"/>
    </location>
</feature>
<keyword evidence="11" id="KW-0732">Signal</keyword>
<dbReference type="OrthoDB" id="6252479at2759"/>
<feature type="transmembrane region" description="Helical" evidence="10">
    <location>
        <begin position="1003"/>
        <end position="1027"/>
    </location>
</feature>
<dbReference type="GO" id="GO:0005509">
    <property type="term" value="F:calcium ion binding"/>
    <property type="evidence" value="ECO:0007669"/>
    <property type="project" value="UniProtKB-UniRule"/>
</dbReference>
<dbReference type="SMART" id="SM00112">
    <property type="entry name" value="CA"/>
    <property type="match status" value="4"/>
</dbReference>
<dbReference type="CDD" id="cd11304">
    <property type="entry name" value="Cadherin_repeat"/>
    <property type="match status" value="4"/>
</dbReference>
<dbReference type="AlphaFoldDB" id="A0A183SPB1"/>
<evidence type="ECO:0000256" key="7">
    <source>
        <dbReference type="ARBA" id="ARBA00023136"/>
    </source>
</evidence>
<dbReference type="InterPro" id="IPR013164">
    <property type="entry name" value="Cadherin_N"/>
</dbReference>
<evidence type="ECO:0000256" key="11">
    <source>
        <dbReference type="SAM" id="SignalP"/>
    </source>
</evidence>
<accession>A0A183SPB1</accession>
<name>A0A183SPB1_SCHSO</name>
<dbReference type="InterPro" id="IPR015919">
    <property type="entry name" value="Cadherin-like_sf"/>
</dbReference>
<evidence type="ECO:0000313" key="14">
    <source>
        <dbReference type="Proteomes" id="UP000275846"/>
    </source>
</evidence>
<keyword evidence="5" id="KW-0130">Cell adhesion</keyword>
<evidence type="ECO:0000256" key="10">
    <source>
        <dbReference type="SAM" id="Phobius"/>
    </source>
</evidence>
<dbReference type="STRING" id="70667.A0A183SPB1"/>
<reference evidence="13 14" key="2">
    <citation type="submission" date="2018-11" db="EMBL/GenBank/DDBJ databases">
        <authorList>
            <consortium name="Pathogen Informatics"/>
        </authorList>
    </citation>
    <scope>NUCLEOTIDE SEQUENCE [LARGE SCALE GENOMIC DNA]</scope>
    <source>
        <strain evidence="13 14">NST_G2</strain>
    </source>
</reference>
<feature type="signal peptide" evidence="11">
    <location>
        <begin position="1"/>
        <end position="17"/>
    </location>
</feature>
<dbReference type="PANTHER" id="PTHR24028">
    <property type="entry name" value="CADHERIN-87A"/>
    <property type="match status" value="1"/>
</dbReference>
<evidence type="ECO:0000256" key="2">
    <source>
        <dbReference type="ARBA" id="ARBA00022692"/>
    </source>
</evidence>
<dbReference type="PROSITE" id="PS50268">
    <property type="entry name" value="CADHERIN_2"/>
    <property type="match status" value="5"/>
</dbReference>
<evidence type="ECO:0000313" key="13">
    <source>
        <dbReference type="EMBL" id="VDL92444.1"/>
    </source>
</evidence>
<feature type="chain" id="PRO_5043141243" evidence="11">
    <location>
        <begin position="18"/>
        <end position="1038"/>
    </location>
</feature>
<dbReference type="Pfam" id="PF08266">
    <property type="entry name" value="Cadherin_2"/>
    <property type="match status" value="1"/>
</dbReference>
<evidence type="ECO:0000256" key="1">
    <source>
        <dbReference type="ARBA" id="ARBA00004167"/>
    </source>
</evidence>
<feature type="domain" description="Cadherin" evidence="12">
    <location>
        <begin position="713"/>
        <end position="817"/>
    </location>
</feature>
<keyword evidence="6 10" id="KW-1133">Transmembrane helix</keyword>
<evidence type="ECO:0000256" key="6">
    <source>
        <dbReference type="ARBA" id="ARBA00022989"/>
    </source>
</evidence>